<sequence length="453" mass="51168">MPVPHSDVIQLHIQSDWDTLFCKQSKIVFSKQLLRSGDLVCLNTPDLVRQICMILMADHAFGGSAKLAFDLDSQCKEVKDRLRDVELVFRSRTQEQVEVSKYYLECHLINHTLQIHMSISTYVNPPQESKSIKIGDFLLVLVRDWIGKSGVVQWVSNSLMWFQDEMSSPYFIQIEAIMVECTCLPATLKFTKECSYNVRPEDVISIAYGPKFYTEGVVHSMDFINSQLTLETDNKEYVTVSIRFIMKTHNIDLDVFNKYMKKEVFVIGGPKKGFWAMLYNLSMDTCIIAIHSQPCITVRCSDVATKKSYVMAPPQSVTISLERITPSALASSSAITWETRFPEVLATISFQNDNANSICWLKAHVSQFHNYHALFNGLVSFQGSKLLKQLVYSHCPDSFCGPNGPAPPGHILAWATAKTAGGARVDYQIPVECLTLAQPQKKNQECFIMDGQN</sequence>
<keyword evidence="2" id="KW-1185">Reference proteome</keyword>
<accession>A0AAD4EEW4</accession>
<evidence type="ECO:0000313" key="1">
    <source>
        <dbReference type="EMBL" id="KAG1904974.1"/>
    </source>
</evidence>
<comment type="caution">
    <text evidence="1">The sequence shown here is derived from an EMBL/GenBank/DDBJ whole genome shotgun (WGS) entry which is preliminary data.</text>
</comment>
<evidence type="ECO:0000313" key="2">
    <source>
        <dbReference type="Proteomes" id="UP001195769"/>
    </source>
</evidence>
<name>A0AAD4EEW4_9AGAM</name>
<dbReference type="RefSeq" id="XP_041230549.1">
    <property type="nucleotide sequence ID" value="XM_041376620.1"/>
</dbReference>
<proteinExistence type="predicted"/>
<reference evidence="1" key="1">
    <citation type="journal article" date="2020" name="New Phytol.">
        <title>Comparative genomics reveals dynamic genome evolution in host specialist ectomycorrhizal fungi.</title>
        <authorList>
            <person name="Lofgren L.A."/>
            <person name="Nguyen N.H."/>
            <person name="Vilgalys R."/>
            <person name="Ruytinx J."/>
            <person name="Liao H.L."/>
            <person name="Branco S."/>
            <person name="Kuo A."/>
            <person name="LaButti K."/>
            <person name="Lipzen A."/>
            <person name="Andreopoulos W."/>
            <person name="Pangilinan J."/>
            <person name="Riley R."/>
            <person name="Hundley H."/>
            <person name="Na H."/>
            <person name="Barry K."/>
            <person name="Grigoriev I.V."/>
            <person name="Stajich J.E."/>
            <person name="Kennedy P.G."/>
        </authorList>
    </citation>
    <scope>NUCLEOTIDE SEQUENCE</scope>
    <source>
        <strain evidence="1">FC203</strain>
    </source>
</reference>
<dbReference type="Proteomes" id="UP001195769">
    <property type="component" value="Unassembled WGS sequence"/>
</dbReference>
<dbReference type="GeneID" id="64670918"/>
<protein>
    <submittedName>
        <fullName evidence="1">Uncharacterized protein</fullName>
    </submittedName>
</protein>
<dbReference type="EMBL" id="JABBWK010000008">
    <property type="protein sequence ID" value="KAG1904974.1"/>
    <property type="molecule type" value="Genomic_DNA"/>
</dbReference>
<dbReference type="AlphaFoldDB" id="A0AAD4EEW4"/>
<gene>
    <name evidence="1" type="ORF">F5891DRAFT_976553</name>
</gene>
<organism evidence="1 2">
    <name type="scientific">Suillus fuscotomentosus</name>
    <dbReference type="NCBI Taxonomy" id="1912939"/>
    <lineage>
        <taxon>Eukaryota</taxon>
        <taxon>Fungi</taxon>
        <taxon>Dikarya</taxon>
        <taxon>Basidiomycota</taxon>
        <taxon>Agaricomycotina</taxon>
        <taxon>Agaricomycetes</taxon>
        <taxon>Agaricomycetidae</taxon>
        <taxon>Boletales</taxon>
        <taxon>Suillineae</taxon>
        <taxon>Suillaceae</taxon>
        <taxon>Suillus</taxon>
    </lineage>
</organism>